<evidence type="ECO:0000256" key="7">
    <source>
        <dbReference type="ARBA" id="ARBA00024089"/>
    </source>
</evidence>
<comment type="catalytic activity">
    <reaction evidence="8">
        <text>protochlorophyllide a + NADP(+) = 3,8-divinyl protochlorophyllide a + NADPH + H(+)</text>
        <dbReference type="Rhea" id="RHEA:48884"/>
        <dbReference type="ChEBI" id="CHEBI:15378"/>
        <dbReference type="ChEBI" id="CHEBI:57783"/>
        <dbReference type="ChEBI" id="CHEBI:58349"/>
        <dbReference type="ChEBI" id="CHEBI:58632"/>
        <dbReference type="ChEBI" id="CHEBI:83350"/>
        <dbReference type="EC" id="1.3.1.75"/>
    </reaction>
</comment>
<dbReference type="Pfam" id="PF13460">
    <property type="entry name" value="NAD_binding_10"/>
    <property type="match status" value="1"/>
</dbReference>
<gene>
    <name evidence="10" type="ORF">M132T_14630</name>
</gene>
<protein>
    <recommendedName>
        <fullName evidence="7">Divinyl chlorophyllide a 8-vinyl-reductase, chloroplastic</fullName>
        <ecNumber evidence="6">1.3.1.75</ecNumber>
    </recommendedName>
</protein>
<name>A0AAV3WT16_9LACT</name>
<feature type="domain" description="NAD(P)-binding" evidence="9">
    <location>
        <begin position="9"/>
        <end position="201"/>
    </location>
</feature>
<evidence type="ECO:0000256" key="5">
    <source>
        <dbReference type="ARBA" id="ARBA00023171"/>
    </source>
</evidence>
<dbReference type="RefSeq" id="WP_091760901.1">
    <property type="nucleotide sequence ID" value="NZ_BJVX01000007.1"/>
</dbReference>
<evidence type="ECO:0000256" key="4">
    <source>
        <dbReference type="ARBA" id="ARBA00023002"/>
    </source>
</evidence>
<reference evidence="10" key="1">
    <citation type="submission" date="2019-08" db="EMBL/GenBank/DDBJ databases">
        <title>Marinilactibacillus psychrotolerans M13-2T whole genome sequencing project.</title>
        <authorList>
            <person name="Ishikawa M."/>
            <person name="Suzuki T."/>
            <person name="Matsutani M."/>
        </authorList>
    </citation>
    <scope>NUCLEOTIDE SEQUENCE</scope>
    <source>
        <strain evidence="10">M13-2T</strain>
    </source>
</reference>
<dbReference type="Gene3D" id="3.40.50.720">
    <property type="entry name" value="NAD(P)-binding Rossmann-like Domain"/>
    <property type="match status" value="1"/>
</dbReference>
<evidence type="ECO:0000313" key="11">
    <source>
        <dbReference type="Proteomes" id="UP000887127"/>
    </source>
</evidence>
<dbReference type="InterPro" id="IPR016040">
    <property type="entry name" value="NAD(P)-bd_dom"/>
</dbReference>
<comment type="caution">
    <text evidence="10">The sequence shown here is derived from an EMBL/GenBank/DDBJ whole genome shotgun (WGS) entry which is preliminary data.</text>
</comment>
<evidence type="ECO:0000256" key="6">
    <source>
        <dbReference type="ARBA" id="ARBA00024059"/>
    </source>
</evidence>
<dbReference type="GO" id="GO:0015995">
    <property type="term" value="P:chlorophyll biosynthetic process"/>
    <property type="evidence" value="ECO:0007669"/>
    <property type="project" value="UniProtKB-KW"/>
</dbReference>
<dbReference type="InterPro" id="IPR044201">
    <property type="entry name" value="DVR-like"/>
</dbReference>
<evidence type="ECO:0000256" key="8">
    <source>
        <dbReference type="ARBA" id="ARBA00049498"/>
    </source>
</evidence>
<keyword evidence="5" id="KW-0149">Chlorophyll biosynthesis</keyword>
<evidence type="ECO:0000313" key="10">
    <source>
        <dbReference type="EMBL" id="GEQ35955.1"/>
    </source>
</evidence>
<accession>A0AAV3WT16</accession>
<comment type="pathway">
    <text evidence="1">Porphyrin-containing compound metabolism; chlorophyll biosynthesis.</text>
</comment>
<proteinExistence type="predicted"/>
<keyword evidence="4" id="KW-0560">Oxidoreductase</keyword>
<dbReference type="EMBL" id="BKBI01000009">
    <property type="protein sequence ID" value="GEQ35955.1"/>
    <property type="molecule type" value="Genomic_DNA"/>
</dbReference>
<evidence type="ECO:0000256" key="2">
    <source>
        <dbReference type="ARBA" id="ARBA00022857"/>
    </source>
</evidence>
<dbReference type="GeneID" id="96911220"/>
<dbReference type="SUPFAM" id="SSF51735">
    <property type="entry name" value="NAD(P)-binding Rossmann-fold domains"/>
    <property type="match status" value="1"/>
</dbReference>
<organism evidence="10 11">
    <name type="scientific">Marinilactibacillus psychrotolerans</name>
    <dbReference type="NCBI Taxonomy" id="191770"/>
    <lineage>
        <taxon>Bacteria</taxon>
        <taxon>Bacillati</taxon>
        <taxon>Bacillota</taxon>
        <taxon>Bacilli</taxon>
        <taxon>Lactobacillales</taxon>
        <taxon>Carnobacteriaceae</taxon>
        <taxon>Marinilactibacillus</taxon>
    </lineage>
</organism>
<dbReference type="AlphaFoldDB" id="A0AAV3WT16"/>
<evidence type="ECO:0000259" key="9">
    <source>
        <dbReference type="Pfam" id="PF13460"/>
    </source>
</evidence>
<dbReference type="CDD" id="cd05243">
    <property type="entry name" value="SDR_a5"/>
    <property type="match status" value="1"/>
</dbReference>
<evidence type="ECO:0000256" key="1">
    <source>
        <dbReference type="ARBA" id="ARBA00005173"/>
    </source>
</evidence>
<dbReference type="GO" id="GO:0033728">
    <property type="term" value="F:3,8-divinyl protochlorophyllide a 8-vinyl-reductase (NADPH) activity"/>
    <property type="evidence" value="ECO:0007669"/>
    <property type="project" value="UniProtKB-EC"/>
</dbReference>
<evidence type="ECO:0000256" key="3">
    <source>
        <dbReference type="ARBA" id="ARBA00022946"/>
    </source>
</evidence>
<dbReference type="PANTHER" id="PTHR47378">
    <property type="entry name" value="DIVINYL CHLOROPHYLLIDE A 8-VINYL-REDUCTASE, CHLOROPLASTIC"/>
    <property type="match status" value="1"/>
</dbReference>
<dbReference type="InterPro" id="IPR036291">
    <property type="entry name" value="NAD(P)-bd_dom_sf"/>
</dbReference>
<sequence length="293" mass="33136">MRKRVLIAGATGYLGRYVTKAFKEQGYFVKVLVRSRTSINNQGSFGSPRIEKYVDEIVIGDVTDKNVLKDICEDIDVVFSSVGITRQKGRQTFEDVDYQGNVNLLREAEKSLVNKFMYVNVFGAKECPSGMIQAKQKFVDTLSNSPISHIVVNPTGYYSDLTEVLKMAKKGTVFLFGDGNSQMNPIHGADLAEVCVASINREETVLNVGGPETYTYREIANHCFNVLGKKPRIISVPLWIMNIVLPMIKIVNKKQYDLLVFFYFMMTKTLVTDSYGNRKLESHFRKMVDSNFV</sequence>
<dbReference type="EC" id="1.3.1.75" evidence="6"/>
<dbReference type="PANTHER" id="PTHR47378:SF1">
    <property type="entry name" value="DIVINYL CHLOROPHYLLIDE A 8-VINYL-REDUCTASE, CHLOROPLASTIC"/>
    <property type="match status" value="1"/>
</dbReference>
<keyword evidence="3" id="KW-0809">Transit peptide</keyword>
<dbReference type="Proteomes" id="UP000887127">
    <property type="component" value="Unassembled WGS sequence"/>
</dbReference>
<keyword evidence="2" id="KW-0521">NADP</keyword>